<keyword evidence="6" id="KW-1185">Reference proteome</keyword>
<dbReference type="RefSeq" id="WP_343840103.1">
    <property type="nucleotide sequence ID" value="NZ_BAAADO010000003.1"/>
</dbReference>
<dbReference type="Pfam" id="PF07676">
    <property type="entry name" value="PD40"/>
    <property type="match status" value="4"/>
</dbReference>
<accession>A0ABN1B931</accession>
<organism evidence="5 6">
    <name type="scientific">Salinibacillus aidingensis</name>
    <dbReference type="NCBI Taxonomy" id="237684"/>
    <lineage>
        <taxon>Bacteria</taxon>
        <taxon>Bacillati</taxon>
        <taxon>Bacillota</taxon>
        <taxon>Bacilli</taxon>
        <taxon>Bacillales</taxon>
        <taxon>Bacillaceae</taxon>
        <taxon>Salinibacillus</taxon>
    </lineage>
</organism>
<dbReference type="PANTHER" id="PTHR42776">
    <property type="entry name" value="SERINE PEPTIDASE S9 FAMILY MEMBER"/>
    <property type="match status" value="1"/>
</dbReference>
<dbReference type="SUPFAM" id="SSF82171">
    <property type="entry name" value="DPP6 N-terminal domain-like"/>
    <property type="match status" value="1"/>
</dbReference>
<keyword evidence="2" id="KW-0645">Protease</keyword>
<keyword evidence="2" id="KW-0720">Serine protease</keyword>
<evidence type="ECO:0000313" key="5">
    <source>
        <dbReference type="EMBL" id="GAA0492895.1"/>
    </source>
</evidence>
<feature type="domain" description="Peptidase S9 prolyl oligopeptidase catalytic" evidence="4">
    <location>
        <begin position="453"/>
        <end position="663"/>
    </location>
</feature>
<sequence>MSKSGITVNDLLKFSFISDPQVSPDGNWVVFVKRTIHKQKDYQSSLYVMNIQTRELIPFTQGDNRDTSPRWSPDGKTILFTSNRSGTNQIWKISFHGGEAQQVTFFKNGASQPVWSPDGRSILCTTSLKENQSIEETESDAKASKEQEKEPEPYITTRLKYKANGQGLLEEKFSQLVFIDLETGEKTQLTEGSYHHNNAAFSPDGKRVAFSANRSEDPDFTMISDIYELDLNSKILTKLTNSEGMYTAPNYSHDGKKLSILGHNMEYKGATLTRVWTLDLHSKELICLTGDWDTEVNDVAINDLATGAGSPGAVWTANDDGLYVLASERGNTHLYHIGLDQRITTVAGGKRQIYAFGLDQHRRQAVIGVSDPQIPCDLYHVSLDSRKETRLTEANQHWLLDKQVSLPDEINFTARDGLSLQGWLMKPVDFEEGKKYPLIVEIHGGPHMMYSNSFMHEFQVFAEKGYGVLFMNPRGSHGYGQEFVDAVRGDYGGKDYEDIMDAVDYVVEKFNWVDHERLGVTGGSYGGFMTNWIVGHTHRFKAAATQRSISNWFSFYGVSDIGYFFTEWELKTDKLDEPDKLWKHSPIRYVNEVETPLLIIHGEEDHRCPIEQGEQMYVALKHQHKPVKFVRFPESDHELSRSGKPKLRIDRLNEMAEWFEEYL</sequence>
<protein>
    <submittedName>
        <fullName evidence="5">S9 family peptidase</fullName>
    </submittedName>
</protein>
<evidence type="ECO:0000256" key="3">
    <source>
        <dbReference type="SAM" id="MobiDB-lite"/>
    </source>
</evidence>
<dbReference type="Gene3D" id="3.40.50.1820">
    <property type="entry name" value="alpha/beta hydrolase"/>
    <property type="match status" value="1"/>
</dbReference>
<dbReference type="InterPro" id="IPR011659">
    <property type="entry name" value="WD40"/>
</dbReference>
<evidence type="ECO:0000259" key="4">
    <source>
        <dbReference type="Pfam" id="PF00326"/>
    </source>
</evidence>
<dbReference type="Gene3D" id="2.120.10.30">
    <property type="entry name" value="TolB, C-terminal domain"/>
    <property type="match status" value="2"/>
</dbReference>
<dbReference type="EMBL" id="BAAADO010000003">
    <property type="protein sequence ID" value="GAA0492895.1"/>
    <property type="molecule type" value="Genomic_DNA"/>
</dbReference>
<evidence type="ECO:0000313" key="6">
    <source>
        <dbReference type="Proteomes" id="UP001500880"/>
    </source>
</evidence>
<keyword evidence="1" id="KW-0378">Hydrolase</keyword>
<dbReference type="Proteomes" id="UP001500880">
    <property type="component" value="Unassembled WGS sequence"/>
</dbReference>
<dbReference type="SUPFAM" id="SSF53474">
    <property type="entry name" value="alpha/beta-Hydrolases"/>
    <property type="match status" value="1"/>
</dbReference>
<dbReference type="InterPro" id="IPR029058">
    <property type="entry name" value="AB_hydrolase_fold"/>
</dbReference>
<feature type="compositionally biased region" description="Basic and acidic residues" evidence="3">
    <location>
        <begin position="139"/>
        <end position="152"/>
    </location>
</feature>
<dbReference type="InterPro" id="IPR001375">
    <property type="entry name" value="Peptidase_S9_cat"/>
</dbReference>
<gene>
    <name evidence="5" type="ORF">GCM10008986_19140</name>
</gene>
<evidence type="ECO:0000256" key="2">
    <source>
        <dbReference type="ARBA" id="ARBA00022825"/>
    </source>
</evidence>
<name>A0ABN1B931_9BACI</name>
<dbReference type="InterPro" id="IPR011042">
    <property type="entry name" value="6-blade_b-propeller_TolB-like"/>
</dbReference>
<proteinExistence type="predicted"/>
<feature type="region of interest" description="Disordered" evidence="3">
    <location>
        <begin position="127"/>
        <end position="152"/>
    </location>
</feature>
<evidence type="ECO:0000256" key="1">
    <source>
        <dbReference type="ARBA" id="ARBA00022801"/>
    </source>
</evidence>
<reference evidence="5 6" key="1">
    <citation type="journal article" date="2019" name="Int. J. Syst. Evol. Microbiol.">
        <title>The Global Catalogue of Microorganisms (GCM) 10K type strain sequencing project: providing services to taxonomists for standard genome sequencing and annotation.</title>
        <authorList>
            <consortium name="The Broad Institute Genomics Platform"/>
            <consortium name="The Broad Institute Genome Sequencing Center for Infectious Disease"/>
            <person name="Wu L."/>
            <person name="Ma J."/>
        </authorList>
    </citation>
    <scope>NUCLEOTIDE SEQUENCE [LARGE SCALE GENOMIC DNA]</scope>
    <source>
        <strain evidence="5 6">JCM 12389</strain>
    </source>
</reference>
<dbReference type="Pfam" id="PF00326">
    <property type="entry name" value="Peptidase_S9"/>
    <property type="match status" value="1"/>
</dbReference>
<dbReference type="PANTHER" id="PTHR42776:SF27">
    <property type="entry name" value="DIPEPTIDYL PEPTIDASE FAMILY MEMBER 6"/>
    <property type="match status" value="1"/>
</dbReference>
<comment type="caution">
    <text evidence="5">The sequence shown here is derived from an EMBL/GenBank/DDBJ whole genome shotgun (WGS) entry which is preliminary data.</text>
</comment>